<evidence type="ECO:0000256" key="4">
    <source>
        <dbReference type="ARBA" id="ARBA00023242"/>
    </source>
</evidence>
<dbReference type="SUPFAM" id="SSF46689">
    <property type="entry name" value="Homeodomain-like"/>
    <property type="match status" value="1"/>
</dbReference>
<dbReference type="GeneID" id="30963551"/>
<dbReference type="GO" id="GO:0042796">
    <property type="term" value="P:snRNA transcription by RNA polymerase III"/>
    <property type="evidence" value="ECO:0007669"/>
    <property type="project" value="TreeGrafter"/>
</dbReference>
<dbReference type="InterPro" id="IPR001005">
    <property type="entry name" value="SANT/Myb"/>
</dbReference>
<feature type="domain" description="Myb-like" evidence="6">
    <location>
        <begin position="28"/>
        <end position="97"/>
    </location>
</feature>
<keyword evidence="1" id="KW-0805">Transcription regulation</keyword>
<feature type="domain" description="HTH myb-type" evidence="8">
    <location>
        <begin position="98"/>
        <end position="152"/>
    </location>
</feature>
<dbReference type="OrthoDB" id="2143914at2759"/>
<dbReference type="GO" id="GO:0000978">
    <property type="term" value="F:RNA polymerase II cis-regulatory region sequence-specific DNA binding"/>
    <property type="evidence" value="ECO:0007669"/>
    <property type="project" value="TreeGrafter"/>
</dbReference>
<dbReference type="PROSITE" id="PS51293">
    <property type="entry name" value="SANT"/>
    <property type="match status" value="1"/>
</dbReference>
<evidence type="ECO:0008006" key="11">
    <source>
        <dbReference type="Google" id="ProtNLM"/>
    </source>
</evidence>
<dbReference type="PROSITE" id="PS51294">
    <property type="entry name" value="HTH_MYB"/>
    <property type="match status" value="1"/>
</dbReference>
<dbReference type="GO" id="GO:0042795">
    <property type="term" value="P:snRNA transcription by RNA polymerase II"/>
    <property type="evidence" value="ECO:0007669"/>
    <property type="project" value="TreeGrafter"/>
</dbReference>
<dbReference type="SMART" id="SM00717">
    <property type="entry name" value="SANT"/>
    <property type="match status" value="2"/>
</dbReference>
<feature type="non-terminal residue" evidence="9">
    <location>
        <position position="176"/>
    </location>
</feature>
<evidence type="ECO:0000259" key="8">
    <source>
        <dbReference type="PROSITE" id="PS51294"/>
    </source>
</evidence>
<evidence type="ECO:0000256" key="3">
    <source>
        <dbReference type="ARBA" id="ARBA00023163"/>
    </source>
</evidence>
<name>A0A1D2VFR8_9ASCO</name>
<dbReference type="AlphaFoldDB" id="A0A1D2VFR8"/>
<dbReference type="GO" id="GO:0001006">
    <property type="term" value="F:RNA polymerase III type 3 promoter sequence-specific DNA binding"/>
    <property type="evidence" value="ECO:0007669"/>
    <property type="project" value="TreeGrafter"/>
</dbReference>
<reference evidence="10" key="1">
    <citation type="submission" date="2016-05" db="EMBL/GenBank/DDBJ databases">
        <title>Comparative genomics of biotechnologically important yeasts.</title>
        <authorList>
            <consortium name="DOE Joint Genome Institute"/>
            <person name="Riley R."/>
            <person name="Haridas S."/>
            <person name="Wolfe K.H."/>
            <person name="Lopes M.R."/>
            <person name="Hittinger C.T."/>
            <person name="Goker M."/>
            <person name="Salamov A."/>
            <person name="Wisecaver J."/>
            <person name="Long T.M."/>
            <person name="Aerts A.L."/>
            <person name="Barry K."/>
            <person name="Choi C."/>
            <person name="Clum A."/>
            <person name="Coughlan A.Y."/>
            <person name="Deshpande S."/>
            <person name="Douglass A.P."/>
            <person name="Hanson S.J."/>
            <person name="Klenk H.-P."/>
            <person name="Labutti K."/>
            <person name="Lapidus A."/>
            <person name="Lindquist E."/>
            <person name="Lipzen A."/>
            <person name="Meier-Kolthoff J.P."/>
            <person name="Ohm R.A."/>
            <person name="Otillar R.P."/>
            <person name="Pangilinan J."/>
            <person name="Peng Y."/>
            <person name="Rokas A."/>
            <person name="Rosa C.A."/>
            <person name="Scheuner C."/>
            <person name="Sibirny A.A."/>
            <person name="Slot J.C."/>
            <person name="Stielow J.B."/>
            <person name="Sun H."/>
            <person name="Kurtzman C.P."/>
            <person name="Blackwell M."/>
            <person name="Grigoriev I.V."/>
            <person name="Jeffries T.W."/>
        </authorList>
    </citation>
    <scope>NUCLEOTIDE SEQUENCE [LARGE SCALE GENOMIC DNA]</scope>
    <source>
        <strain evidence="10">DSM 1968</strain>
    </source>
</reference>
<feature type="compositionally biased region" description="Basic residues" evidence="5">
    <location>
        <begin position="1"/>
        <end position="11"/>
    </location>
</feature>
<sequence length="176" mass="20702">KKPKRHNKRKPNPIDPLSVTESLGYQTYRRESRKPWTKEEDSKLKLLLNGELYGNVILTDSLPAKSSYNDLITWDAISKELPNRKPKDCRKRWSNSLDPNLRKGKWTPEEDMLLLRAYERHGASWQKVSLEIKGRTDDQCAKRYIEVLDPSITKDRLRAWPIDEDLLLIKKVKKYG</sequence>
<feature type="region of interest" description="Disordered" evidence="5">
    <location>
        <begin position="1"/>
        <end position="40"/>
    </location>
</feature>
<evidence type="ECO:0000313" key="10">
    <source>
        <dbReference type="Proteomes" id="UP000095038"/>
    </source>
</evidence>
<evidence type="ECO:0000256" key="1">
    <source>
        <dbReference type="ARBA" id="ARBA00023015"/>
    </source>
</evidence>
<dbReference type="GO" id="GO:0006355">
    <property type="term" value="P:regulation of DNA-templated transcription"/>
    <property type="evidence" value="ECO:0007669"/>
    <property type="project" value="UniProtKB-ARBA"/>
</dbReference>
<evidence type="ECO:0000259" key="6">
    <source>
        <dbReference type="PROSITE" id="PS50090"/>
    </source>
</evidence>
<gene>
    <name evidence="9" type="ORF">ASCRUDRAFT_25882</name>
</gene>
<organism evidence="9 10">
    <name type="scientific">Ascoidea rubescens DSM 1968</name>
    <dbReference type="NCBI Taxonomy" id="1344418"/>
    <lineage>
        <taxon>Eukaryota</taxon>
        <taxon>Fungi</taxon>
        <taxon>Dikarya</taxon>
        <taxon>Ascomycota</taxon>
        <taxon>Saccharomycotina</taxon>
        <taxon>Saccharomycetes</taxon>
        <taxon>Ascoideaceae</taxon>
        <taxon>Ascoidea</taxon>
    </lineage>
</organism>
<dbReference type="InParanoid" id="A0A1D2VFR8"/>
<dbReference type="Gene3D" id="1.10.10.60">
    <property type="entry name" value="Homeodomain-like"/>
    <property type="match status" value="2"/>
</dbReference>
<keyword evidence="2" id="KW-0238">DNA-binding</keyword>
<keyword evidence="3" id="KW-0804">Transcription</keyword>
<dbReference type="PANTHER" id="PTHR46621:SF1">
    <property type="entry name" value="SNRNA-ACTIVATING PROTEIN COMPLEX SUBUNIT 4"/>
    <property type="match status" value="1"/>
</dbReference>
<feature type="domain" description="Myb-like" evidence="6">
    <location>
        <begin position="98"/>
        <end position="148"/>
    </location>
</feature>
<evidence type="ECO:0000313" key="9">
    <source>
        <dbReference type="EMBL" id="ODV60432.1"/>
    </source>
</evidence>
<dbReference type="Proteomes" id="UP000095038">
    <property type="component" value="Unassembled WGS sequence"/>
</dbReference>
<keyword evidence="4" id="KW-0539">Nucleus</keyword>
<evidence type="ECO:0000256" key="2">
    <source>
        <dbReference type="ARBA" id="ARBA00023125"/>
    </source>
</evidence>
<dbReference type="Pfam" id="PF00249">
    <property type="entry name" value="Myb_DNA-binding"/>
    <property type="match status" value="2"/>
</dbReference>
<dbReference type="FunFam" id="1.10.10.60:FF:000016">
    <property type="entry name" value="Transcriptional activator Myb isoform A"/>
    <property type="match status" value="1"/>
</dbReference>
<feature type="domain" description="SANT" evidence="7">
    <location>
        <begin position="101"/>
        <end position="146"/>
    </location>
</feature>
<evidence type="ECO:0000259" key="7">
    <source>
        <dbReference type="PROSITE" id="PS51293"/>
    </source>
</evidence>
<dbReference type="InterPro" id="IPR009057">
    <property type="entry name" value="Homeodomain-like_sf"/>
</dbReference>
<dbReference type="InterPro" id="IPR051575">
    <property type="entry name" value="Myb-like_DNA-bd"/>
</dbReference>
<dbReference type="GO" id="GO:0019185">
    <property type="term" value="C:snRNA-activating protein complex"/>
    <property type="evidence" value="ECO:0007669"/>
    <property type="project" value="TreeGrafter"/>
</dbReference>
<dbReference type="PANTHER" id="PTHR46621">
    <property type="entry name" value="SNRNA-ACTIVATING PROTEIN COMPLEX SUBUNIT 4"/>
    <property type="match status" value="1"/>
</dbReference>
<dbReference type="CDD" id="cd00167">
    <property type="entry name" value="SANT"/>
    <property type="match status" value="2"/>
</dbReference>
<feature type="compositionally biased region" description="Basic and acidic residues" evidence="5">
    <location>
        <begin position="28"/>
        <end position="40"/>
    </location>
</feature>
<feature type="non-terminal residue" evidence="9">
    <location>
        <position position="1"/>
    </location>
</feature>
<dbReference type="InterPro" id="IPR017884">
    <property type="entry name" value="SANT_dom"/>
</dbReference>
<dbReference type="PROSITE" id="PS50090">
    <property type="entry name" value="MYB_LIKE"/>
    <property type="match status" value="2"/>
</dbReference>
<dbReference type="EMBL" id="KV454482">
    <property type="protein sequence ID" value="ODV60432.1"/>
    <property type="molecule type" value="Genomic_DNA"/>
</dbReference>
<keyword evidence="10" id="KW-1185">Reference proteome</keyword>
<dbReference type="InterPro" id="IPR017930">
    <property type="entry name" value="Myb_dom"/>
</dbReference>
<accession>A0A1D2VFR8</accession>
<dbReference type="RefSeq" id="XP_020046739.1">
    <property type="nucleotide sequence ID" value="XM_020189915.1"/>
</dbReference>
<dbReference type="STRING" id="1344418.A0A1D2VFR8"/>
<evidence type="ECO:0000256" key="5">
    <source>
        <dbReference type="SAM" id="MobiDB-lite"/>
    </source>
</evidence>
<protein>
    <recommendedName>
        <fullName evidence="11">Homeodomain-like protein</fullName>
    </recommendedName>
</protein>
<proteinExistence type="predicted"/>